<dbReference type="InterPro" id="IPR043502">
    <property type="entry name" value="DNA/RNA_pol_sf"/>
</dbReference>
<evidence type="ECO:0000313" key="1">
    <source>
        <dbReference type="EMBL" id="POM62261.1"/>
    </source>
</evidence>
<gene>
    <name evidence="1" type="ORF">PHPALM_28610</name>
</gene>
<reference evidence="1 2" key="1">
    <citation type="journal article" date="2017" name="Genome Biol. Evol.">
        <title>Phytophthora megakarya and P. palmivora, closely related causal agents of cacao black pod rot, underwent increases in genome sizes and gene numbers by different mechanisms.</title>
        <authorList>
            <person name="Ali S.S."/>
            <person name="Shao J."/>
            <person name="Lary D.J."/>
            <person name="Kronmiller B."/>
            <person name="Shen D."/>
            <person name="Strem M.D."/>
            <person name="Amoako-Attah I."/>
            <person name="Akrofi A.Y."/>
            <person name="Begoude B.A."/>
            <person name="Ten Hoopen G.M."/>
            <person name="Coulibaly K."/>
            <person name="Kebe B.I."/>
            <person name="Melnick R.L."/>
            <person name="Guiltinan M.J."/>
            <person name="Tyler B.M."/>
            <person name="Meinhardt L.W."/>
            <person name="Bailey B.A."/>
        </authorList>
    </citation>
    <scope>NUCLEOTIDE SEQUENCE [LARGE SCALE GENOMIC DNA]</scope>
    <source>
        <strain evidence="2">sbr112.9</strain>
    </source>
</reference>
<dbReference type="InterPro" id="IPR051320">
    <property type="entry name" value="Viral_Replic_Matur_Polypro"/>
</dbReference>
<keyword evidence="1" id="KW-0695">RNA-directed DNA polymerase</keyword>
<dbReference type="AlphaFoldDB" id="A0A2P4X9N3"/>
<dbReference type="GO" id="GO:0003964">
    <property type="term" value="F:RNA-directed DNA polymerase activity"/>
    <property type="evidence" value="ECO:0007669"/>
    <property type="project" value="UniProtKB-KW"/>
</dbReference>
<proteinExistence type="predicted"/>
<name>A0A2P4X9N3_9STRA</name>
<evidence type="ECO:0000313" key="2">
    <source>
        <dbReference type="Proteomes" id="UP000237271"/>
    </source>
</evidence>
<keyword evidence="1" id="KW-0548">Nucleotidyltransferase</keyword>
<sequence>MKVTIEDLQVGDAESNTQEEIERIVKIIWNWKHLLIGKGNALPPAAKGVVCGNAKPVAQRYRKVTTQFREKLYQLIKGLLSARMIRHSTSPWASHKVVIIKKNGIDSRLCIDYRLWLLGSAYDGPRPSELGVRHAVRNVRVESNAVQIKRSPDLLVIAGYTLYGFLKVTSDHDRPGRRDVFETGEPI</sequence>
<dbReference type="OrthoDB" id="120907at2759"/>
<organism evidence="1 2">
    <name type="scientific">Phytophthora palmivora</name>
    <dbReference type="NCBI Taxonomy" id="4796"/>
    <lineage>
        <taxon>Eukaryota</taxon>
        <taxon>Sar</taxon>
        <taxon>Stramenopiles</taxon>
        <taxon>Oomycota</taxon>
        <taxon>Peronosporomycetes</taxon>
        <taxon>Peronosporales</taxon>
        <taxon>Peronosporaceae</taxon>
        <taxon>Phytophthora</taxon>
    </lineage>
</organism>
<dbReference type="Proteomes" id="UP000237271">
    <property type="component" value="Unassembled WGS sequence"/>
</dbReference>
<dbReference type="PANTHER" id="PTHR33064:SF37">
    <property type="entry name" value="RIBONUCLEASE H"/>
    <property type="match status" value="1"/>
</dbReference>
<dbReference type="EMBL" id="NCKW01015617">
    <property type="protein sequence ID" value="POM62261.1"/>
    <property type="molecule type" value="Genomic_DNA"/>
</dbReference>
<accession>A0A2P4X9N3</accession>
<dbReference type="PANTHER" id="PTHR33064">
    <property type="entry name" value="POL PROTEIN"/>
    <property type="match status" value="1"/>
</dbReference>
<keyword evidence="2" id="KW-1185">Reference proteome</keyword>
<protein>
    <submittedName>
        <fullName evidence="1">Reverse transcriptase</fullName>
    </submittedName>
</protein>
<dbReference type="Gene3D" id="3.10.10.10">
    <property type="entry name" value="HIV Type 1 Reverse Transcriptase, subunit A, domain 1"/>
    <property type="match status" value="1"/>
</dbReference>
<dbReference type="SUPFAM" id="SSF56672">
    <property type="entry name" value="DNA/RNA polymerases"/>
    <property type="match status" value="1"/>
</dbReference>
<keyword evidence="1" id="KW-0808">Transferase</keyword>
<comment type="caution">
    <text evidence="1">The sequence shown here is derived from an EMBL/GenBank/DDBJ whole genome shotgun (WGS) entry which is preliminary data.</text>
</comment>